<proteinExistence type="predicted"/>
<keyword evidence="2" id="KW-1185">Reference proteome</keyword>
<protein>
    <submittedName>
        <fullName evidence="1">Uncharacterized protein</fullName>
    </submittedName>
</protein>
<name>A0A5C3KIW6_COPMA</name>
<dbReference type="AlphaFoldDB" id="A0A5C3KIW6"/>
<evidence type="ECO:0000313" key="1">
    <source>
        <dbReference type="EMBL" id="TFK20100.1"/>
    </source>
</evidence>
<dbReference type="Proteomes" id="UP000307440">
    <property type="component" value="Unassembled WGS sequence"/>
</dbReference>
<reference evidence="1 2" key="1">
    <citation type="journal article" date="2019" name="Nat. Ecol. Evol.">
        <title>Megaphylogeny resolves global patterns of mushroom evolution.</title>
        <authorList>
            <person name="Varga T."/>
            <person name="Krizsan K."/>
            <person name="Foldi C."/>
            <person name="Dima B."/>
            <person name="Sanchez-Garcia M."/>
            <person name="Sanchez-Ramirez S."/>
            <person name="Szollosi G.J."/>
            <person name="Szarkandi J.G."/>
            <person name="Papp V."/>
            <person name="Albert L."/>
            <person name="Andreopoulos W."/>
            <person name="Angelini C."/>
            <person name="Antonin V."/>
            <person name="Barry K.W."/>
            <person name="Bougher N.L."/>
            <person name="Buchanan P."/>
            <person name="Buyck B."/>
            <person name="Bense V."/>
            <person name="Catcheside P."/>
            <person name="Chovatia M."/>
            <person name="Cooper J."/>
            <person name="Damon W."/>
            <person name="Desjardin D."/>
            <person name="Finy P."/>
            <person name="Geml J."/>
            <person name="Haridas S."/>
            <person name="Hughes K."/>
            <person name="Justo A."/>
            <person name="Karasinski D."/>
            <person name="Kautmanova I."/>
            <person name="Kiss B."/>
            <person name="Kocsube S."/>
            <person name="Kotiranta H."/>
            <person name="LaButti K.M."/>
            <person name="Lechner B.E."/>
            <person name="Liimatainen K."/>
            <person name="Lipzen A."/>
            <person name="Lukacs Z."/>
            <person name="Mihaltcheva S."/>
            <person name="Morgado L.N."/>
            <person name="Niskanen T."/>
            <person name="Noordeloos M.E."/>
            <person name="Ohm R.A."/>
            <person name="Ortiz-Santana B."/>
            <person name="Ovrebo C."/>
            <person name="Racz N."/>
            <person name="Riley R."/>
            <person name="Savchenko A."/>
            <person name="Shiryaev A."/>
            <person name="Soop K."/>
            <person name="Spirin V."/>
            <person name="Szebenyi C."/>
            <person name="Tomsovsky M."/>
            <person name="Tulloss R.E."/>
            <person name="Uehling J."/>
            <person name="Grigoriev I.V."/>
            <person name="Vagvolgyi C."/>
            <person name="Papp T."/>
            <person name="Martin F.M."/>
            <person name="Miettinen O."/>
            <person name="Hibbett D.S."/>
            <person name="Nagy L.G."/>
        </authorList>
    </citation>
    <scope>NUCLEOTIDE SEQUENCE [LARGE SCALE GENOMIC DNA]</scope>
    <source>
        <strain evidence="1 2">CBS 121175</strain>
    </source>
</reference>
<dbReference type="EMBL" id="ML210312">
    <property type="protein sequence ID" value="TFK20100.1"/>
    <property type="molecule type" value="Genomic_DNA"/>
</dbReference>
<accession>A0A5C3KIW6</accession>
<evidence type="ECO:0000313" key="2">
    <source>
        <dbReference type="Proteomes" id="UP000307440"/>
    </source>
</evidence>
<sequence length="114" mass="13195">MRLVLSISKPWHTNYCTEEGQVLYEVDSPWKLVNRTATIDKIVPNSSGKMMMIEFNIHDPTDRMFTAPDGQEYKLLALYSLYSKLFLNDDARTPVAKYHLKHHGIVKDARPADR</sequence>
<organism evidence="1 2">
    <name type="scientific">Coprinopsis marcescibilis</name>
    <name type="common">Agaric fungus</name>
    <name type="synonym">Psathyrella marcescibilis</name>
    <dbReference type="NCBI Taxonomy" id="230819"/>
    <lineage>
        <taxon>Eukaryota</taxon>
        <taxon>Fungi</taxon>
        <taxon>Dikarya</taxon>
        <taxon>Basidiomycota</taxon>
        <taxon>Agaricomycotina</taxon>
        <taxon>Agaricomycetes</taxon>
        <taxon>Agaricomycetidae</taxon>
        <taxon>Agaricales</taxon>
        <taxon>Agaricineae</taxon>
        <taxon>Psathyrellaceae</taxon>
        <taxon>Coprinopsis</taxon>
    </lineage>
</organism>
<dbReference type="OrthoDB" id="3360976at2759"/>
<gene>
    <name evidence="1" type="ORF">FA15DRAFT_682690</name>
</gene>